<name>A0A1D1UD95_RAMVA</name>
<accession>A0A1D1UD95</accession>
<organism evidence="2 3">
    <name type="scientific">Ramazzottius varieornatus</name>
    <name type="common">Water bear</name>
    <name type="synonym">Tardigrade</name>
    <dbReference type="NCBI Taxonomy" id="947166"/>
    <lineage>
        <taxon>Eukaryota</taxon>
        <taxon>Metazoa</taxon>
        <taxon>Ecdysozoa</taxon>
        <taxon>Tardigrada</taxon>
        <taxon>Eutardigrada</taxon>
        <taxon>Parachela</taxon>
        <taxon>Hypsibioidea</taxon>
        <taxon>Ramazzottiidae</taxon>
        <taxon>Ramazzottius</taxon>
    </lineage>
</organism>
<feature type="compositionally biased region" description="Low complexity" evidence="1">
    <location>
        <begin position="10"/>
        <end position="26"/>
    </location>
</feature>
<evidence type="ECO:0000313" key="2">
    <source>
        <dbReference type="EMBL" id="GAU87626.1"/>
    </source>
</evidence>
<keyword evidence="3" id="KW-1185">Reference proteome</keyword>
<feature type="region of interest" description="Disordered" evidence="1">
    <location>
        <begin position="1"/>
        <end position="34"/>
    </location>
</feature>
<dbReference type="Proteomes" id="UP000186922">
    <property type="component" value="Unassembled WGS sequence"/>
</dbReference>
<comment type="caution">
    <text evidence="2">The sequence shown here is derived from an EMBL/GenBank/DDBJ whole genome shotgun (WGS) entry which is preliminary data.</text>
</comment>
<reference evidence="2 3" key="1">
    <citation type="journal article" date="2016" name="Nat. Commun.">
        <title>Extremotolerant tardigrade genome and improved radiotolerance of human cultured cells by tardigrade-unique protein.</title>
        <authorList>
            <person name="Hashimoto T."/>
            <person name="Horikawa D.D."/>
            <person name="Saito Y."/>
            <person name="Kuwahara H."/>
            <person name="Kozuka-Hata H."/>
            <person name="Shin-I T."/>
            <person name="Minakuchi Y."/>
            <person name="Ohishi K."/>
            <person name="Motoyama A."/>
            <person name="Aizu T."/>
            <person name="Enomoto A."/>
            <person name="Kondo K."/>
            <person name="Tanaka S."/>
            <person name="Hara Y."/>
            <person name="Koshikawa S."/>
            <person name="Sagara H."/>
            <person name="Miura T."/>
            <person name="Yokobori S."/>
            <person name="Miyagawa K."/>
            <person name="Suzuki Y."/>
            <person name="Kubo T."/>
            <person name="Oyama M."/>
            <person name="Kohara Y."/>
            <person name="Fujiyama A."/>
            <person name="Arakawa K."/>
            <person name="Katayama T."/>
            <person name="Toyoda A."/>
            <person name="Kunieda T."/>
        </authorList>
    </citation>
    <scope>NUCLEOTIDE SEQUENCE [LARGE SCALE GENOMIC DNA]</scope>
    <source>
        <strain evidence="2 3">YOKOZUNA-1</strain>
    </source>
</reference>
<gene>
    <name evidence="2" type="primary">RvY_00445-1</name>
    <name evidence="2" type="synonym">RvY_00445.1</name>
    <name evidence="2" type="ORF">RvY_00445</name>
</gene>
<evidence type="ECO:0000313" key="3">
    <source>
        <dbReference type="Proteomes" id="UP000186922"/>
    </source>
</evidence>
<protein>
    <submittedName>
        <fullName evidence="2">Uncharacterized protein</fullName>
    </submittedName>
</protein>
<dbReference type="AlphaFoldDB" id="A0A1D1UD95"/>
<evidence type="ECO:0000256" key="1">
    <source>
        <dbReference type="SAM" id="MobiDB-lite"/>
    </source>
</evidence>
<sequence length="73" mass="7806">MDNEPEAVAGTPSSPTSTSSDGSNDSNSEKLTGYMPTRLMCETLDRINCPGGGSYDKREIQPVNNVQQALELV</sequence>
<proteinExistence type="predicted"/>
<dbReference type="EMBL" id="BDGG01000001">
    <property type="protein sequence ID" value="GAU87626.1"/>
    <property type="molecule type" value="Genomic_DNA"/>
</dbReference>